<name>A0ACC2DZV9_DIPCM</name>
<proteinExistence type="predicted"/>
<comment type="caution">
    <text evidence="1">The sequence shown here is derived from an EMBL/GenBank/DDBJ whole genome shotgun (WGS) entry which is preliminary data.</text>
</comment>
<sequence>MLHMGSRRRIRAVPHCLGFYSPFRYPLMRLFGSGKSLPESNQELSGILEGDEHECNEQISAHVKTGRFERALMLYHEMKRHDMEPTVSTYVAVLDACAKCSALSQGKLIHVHILKNGLQTNPFIGNMLVNMYAKCGLLEVARRLFDKLPRRDIVSWSTIISGYALHGDGQEAFRLLEKMQNDGYEPNKITFMSLFKACGRMKTLDQGKQFHTLVKEKGLEFDQHVASSLIDMYAKCGSLNDAWKLFQKLPERGVVPWTSVIAGFAQHGHCKQALQLFETMQQEGTKPDRVTYVSVLQACAGLMALDQGKLIHAQIAESGLESDLYIANTLIDMYAKCGRLDEAHKVFLQLRGRDVVSWTALIAGYAQLGRGQEALELYKKMQNEGVKPNKVTFLSILKACSSISALHQGRLIHAQLIKSGYDKELFVSNTLLHMYAKCGCLGKAWKVFYNMLERDVVSYSVMIAGLAKHGKVQEALSIFERMMQQGVKPDKVTYVNILKACGSAAALDQGKLIHRHIMGSGIVLDVMVGSAVVDMYAKCGSLGEANEVFENLPERNLVSWNALIAGHARHGHAQDAIELFEKMQEAAIRPNHVTFIAVLSACSWAGLVDEGYQLFQAMCKGFNIIPTMKHYACMVDLLGRTGNVYEALDLINKMPLQPGVPVWMSLLGACRTHGNLDVGKGSFESILKLDPTNNAAFGIMSNIYSAAGHWKEDGTLRLQMRSAGAKKLPGRAWIESNYRVQTASAI</sequence>
<accession>A0ACC2DZV9</accession>
<keyword evidence="2" id="KW-1185">Reference proteome</keyword>
<evidence type="ECO:0000313" key="2">
    <source>
        <dbReference type="Proteomes" id="UP001162992"/>
    </source>
</evidence>
<dbReference type="EMBL" id="CM055095">
    <property type="protein sequence ID" value="KAJ7559785.1"/>
    <property type="molecule type" value="Genomic_DNA"/>
</dbReference>
<protein>
    <submittedName>
        <fullName evidence="1">Uncharacterized protein</fullName>
    </submittedName>
</protein>
<organism evidence="1 2">
    <name type="scientific">Diphasiastrum complanatum</name>
    <name type="common">Issler's clubmoss</name>
    <name type="synonym">Lycopodium complanatum</name>
    <dbReference type="NCBI Taxonomy" id="34168"/>
    <lineage>
        <taxon>Eukaryota</taxon>
        <taxon>Viridiplantae</taxon>
        <taxon>Streptophyta</taxon>
        <taxon>Embryophyta</taxon>
        <taxon>Tracheophyta</taxon>
        <taxon>Lycopodiopsida</taxon>
        <taxon>Lycopodiales</taxon>
        <taxon>Lycopodiaceae</taxon>
        <taxon>Lycopodioideae</taxon>
        <taxon>Diphasiastrum</taxon>
    </lineage>
</organism>
<dbReference type="Proteomes" id="UP001162992">
    <property type="component" value="Chromosome 4"/>
</dbReference>
<gene>
    <name evidence="1" type="ORF">O6H91_04G101200</name>
</gene>
<evidence type="ECO:0000313" key="1">
    <source>
        <dbReference type="EMBL" id="KAJ7559785.1"/>
    </source>
</evidence>
<reference evidence="2" key="1">
    <citation type="journal article" date="2024" name="Proc. Natl. Acad. Sci. U.S.A.">
        <title>Extraordinary preservation of gene collinearity over three hundred million years revealed in homosporous lycophytes.</title>
        <authorList>
            <person name="Li C."/>
            <person name="Wickell D."/>
            <person name="Kuo L.Y."/>
            <person name="Chen X."/>
            <person name="Nie B."/>
            <person name="Liao X."/>
            <person name="Peng D."/>
            <person name="Ji J."/>
            <person name="Jenkins J."/>
            <person name="Williams M."/>
            <person name="Shu S."/>
            <person name="Plott C."/>
            <person name="Barry K."/>
            <person name="Rajasekar S."/>
            <person name="Grimwood J."/>
            <person name="Han X."/>
            <person name="Sun S."/>
            <person name="Hou Z."/>
            <person name="He W."/>
            <person name="Dai G."/>
            <person name="Sun C."/>
            <person name="Schmutz J."/>
            <person name="Leebens-Mack J.H."/>
            <person name="Li F.W."/>
            <person name="Wang L."/>
        </authorList>
    </citation>
    <scope>NUCLEOTIDE SEQUENCE [LARGE SCALE GENOMIC DNA]</scope>
    <source>
        <strain evidence="2">cv. PW_Plant_1</strain>
    </source>
</reference>